<keyword evidence="2" id="KW-0677">Repeat</keyword>
<feature type="disulfide bond" evidence="4">
    <location>
        <begin position="62"/>
        <end position="72"/>
    </location>
</feature>
<dbReference type="InterPro" id="IPR001190">
    <property type="entry name" value="SRCR"/>
</dbReference>
<dbReference type="PROSITE" id="PS50287">
    <property type="entry name" value="SRCR_2"/>
    <property type="match status" value="2"/>
</dbReference>
<comment type="caution">
    <text evidence="6">The sequence shown here is derived from an EMBL/GenBank/DDBJ whole genome shotgun (WGS) entry which is preliminary data.</text>
</comment>
<feature type="disulfide bond" evidence="4">
    <location>
        <begin position="31"/>
        <end position="92"/>
    </location>
</feature>
<gene>
    <name evidence="6" type="primary">Wc11_1</name>
    <name evidence="6" type="ORF">PSIHAE_R14378</name>
</gene>
<evidence type="ECO:0000256" key="1">
    <source>
        <dbReference type="ARBA" id="ARBA00022729"/>
    </source>
</evidence>
<dbReference type="PRINTS" id="PR00258">
    <property type="entry name" value="SPERACTRCPTR"/>
</dbReference>
<dbReference type="OrthoDB" id="536948at2759"/>
<dbReference type="SMART" id="SM00202">
    <property type="entry name" value="SR"/>
    <property type="match status" value="1"/>
</dbReference>
<feature type="disulfide bond" evidence="4">
    <location>
        <begin position="18"/>
        <end position="82"/>
    </location>
</feature>
<organism evidence="6 7">
    <name type="scientific">Psilopogon haemacephalus</name>
    <name type="common">coppersmith barbet</name>
    <dbReference type="NCBI Taxonomy" id="2585815"/>
    <lineage>
        <taxon>Eukaryota</taxon>
        <taxon>Metazoa</taxon>
        <taxon>Chordata</taxon>
        <taxon>Craniata</taxon>
        <taxon>Vertebrata</taxon>
        <taxon>Euteleostomi</taxon>
        <taxon>Archelosauria</taxon>
        <taxon>Archosauria</taxon>
        <taxon>Dinosauria</taxon>
        <taxon>Saurischia</taxon>
        <taxon>Theropoda</taxon>
        <taxon>Coelurosauria</taxon>
        <taxon>Aves</taxon>
        <taxon>Neognathae</taxon>
        <taxon>Neoaves</taxon>
        <taxon>Telluraves</taxon>
        <taxon>Coraciimorphae</taxon>
        <taxon>Piciformes</taxon>
        <taxon>Megalaimidae</taxon>
        <taxon>Psilopogon</taxon>
    </lineage>
</organism>
<dbReference type="PANTHER" id="PTHR19331:SF487">
    <property type="entry name" value="SOLUBLE SCAVENGER RECEPTOR CYSTEINE-RICH DOMAIN-CONTAINING PROTEIN SSC5D"/>
    <property type="match status" value="1"/>
</dbReference>
<feature type="non-terminal residue" evidence="6">
    <location>
        <position position="170"/>
    </location>
</feature>
<feature type="domain" description="SRCR" evidence="5">
    <location>
        <begin position="1"/>
        <end position="93"/>
    </location>
</feature>
<keyword evidence="3 4" id="KW-1015">Disulfide bond</keyword>
<sequence>RCTGRVEVKLQGQWGTVCFYSWDLRDAAVVCRQLGCGSALEAPTDARFGPGSGPIWMSHVECDGSESALSDCTYERQTQYYCNHNWDVGVICSGSLLVELGCGWASMGSPGALAPHRGSLLAAGFVQLAGGDTPCSGRVEINDGKEWRGVCGSAFDLQAANVVCRELECG</sequence>
<proteinExistence type="predicted"/>
<keyword evidence="7" id="KW-1185">Reference proteome</keyword>
<evidence type="ECO:0000313" key="6">
    <source>
        <dbReference type="EMBL" id="NXG51024.1"/>
    </source>
</evidence>
<dbReference type="SUPFAM" id="SSF56487">
    <property type="entry name" value="SRCR-like"/>
    <property type="match status" value="2"/>
</dbReference>
<dbReference type="InterPro" id="IPR036772">
    <property type="entry name" value="SRCR-like_dom_sf"/>
</dbReference>
<dbReference type="Gene3D" id="3.10.250.10">
    <property type="entry name" value="SRCR-like domain"/>
    <property type="match status" value="2"/>
</dbReference>
<comment type="caution">
    <text evidence="4">Lacks conserved residue(s) required for the propagation of feature annotation.</text>
</comment>
<dbReference type="FunFam" id="3.10.250.10:FF:000009">
    <property type="entry name" value="WC1"/>
    <property type="match status" value="1"/>
</dbReference>
<reference evidence="6 7" key="1">
    <citation type="submission" date="2019-09" db="EMBL/GenBank/DDBJ databases">
        <title>Bird 10,000 Genomes (B10K) Project - Family phase.</title>
        <authorList>
            <person name="Zhang G."/>
        </authorList>
    </citation>
    <scope>NUCLEOTIDE SEQUENCE [LARGE SCALE GENOMIC DNA]</scope>
    <source>
        <strain evidence="6">B10K-DU-001-24</strain>
        <tissue evidence="6">Muscle</tissue>
    </source>
</reference>
<feature type="non-terminal residue" evidence="6">
    <location>
        <position position="1"/>
    </location>
</feature>
<accession>A0A7K9CEE8</accession>
<keyword evidence="1" id="KW-0732">Signal</keyword>
<evidence type="ECO:0000313" key="7">
    <source>
        <dbReference type="Proteomes" id="UP000574528"/>
    </source>
</evidence>
<evidence type="ECO:0000256" key="2">
    <source>
        <dbReference type="ARBA" id="ARBA00022737"/>
    </source>
</evidence>
<name>A0A7K9CEE8_9PICI</name>
<dbReference type="Pfam" id="PF00530">
    <property type="entry name" value="SRCR"/>
    <property type="match status" value="2"/>
</dbReference>
<feature type="domain" description="SRCR" evidence="5">
    <location>
        <begin position="126"/>
        <end position="170"/>
    </location>
</feature>
<evidence type="ECO:0000256" key="4">
    <source>
        <dbReference type="PROSITE-ProRule" id="PRU00196"/>
    </source>
</evidence>
<evidence type="ECO:0000256" key="3">
    <source>
        <dbReference type="ARBA" id="ARBA00023157"/>
    </source>
</evidence>
<dbReference type="AlphaFoldDB" id="A0A7K9CEE8"/>
<dbReference type="GO" id="GO:0016020">
    <property type="term" value="C:membrane"/>
    <property type="evidence" value="ECO:0007669"/>
    <property type="project" value="InterPro"/>
</dbReference>
<dbReference type="EMBL" id="VWZI01019054">
    <property type="protein sequence ID" value="NXG51024.1"/>
    <property type="molecule type" value="Genomic_DNA"/>
</dbReference>
<dbReference type="PANTHER" id="PTHR19331">
    <property type="entry name" value="SCAVENGER RECEPTOR DOMAIN-CONTAINING"/>
    <property type="match status" value="1"/>
</dbReference>
<evidence type="ECO:0000259" key="5">
    <source>
        <dbReference type="PROSITE" id="PS50287"/>
    </source>
</evidence>
<dbReference type="Proteomes" id="UP000574528">
    <property type="component" value="Unassembled WGS sequence"/>
</dbReference>
<protein>
    <submittedName>
        <fullName evidence="6">WC11 protein</fullName>
    </submittedName>
</protein>